<name>A0A4P9UKD6_METBY</name>
<dbReference type="InterPro" id="IPR014721">
    <property type="entry name" value="Ribsml_uS5_D2-typ_fold_subgr"/>
</dbReference>
<dbReference type="GO" id="GO:0005829">
    <property type="term" value="C:cytosol"/>
    <property type="evidence" value="ECO:0007669"/>
    <property type="project" value="TreeGrafter"/>
</dbReference>
<comment type="domain">
    <text evidence="11">The middle region has homology to RecA with ATPase motifs including the RadA KNRFG motif, while the C-terminus is homologous to Lon protease.</text>
</comment>
<dbReference type="InterPro" id="IPR020588">
    <property type="entry name" value="RecA_ATP-bd"/>
</dbReference>
<reference evidence="16" key="1">
    <citation type="journal article" date="2019" name="J. Bacteriol.">
        <title>A Mutagenic Screen Identifies a TonB-Dependent Receptor Required for the Lanthanide Metal Switch in the Type I Methanotroph 'Methylotuvimicrobium buryatense' 5GB1C.</title>
        <authorList>
            <person name="Groom J.D."/>
            <person name="Ford S.M."/>
            <person name="Pesesky M.W."/>
            <person name="Lidstrom M.E."/>
        </authorList>
    </citation>
    <scope>NUCLEOTIDE SEQUENCE [LARGE SCALE GENOMIC DNA]</scope>
    <source>
        <strain evidence="16">5GB1C</strain>
    </source>
</reference>
<evidence type="ECO:0000256" key="5">
    <source>
        <dbReference type="ARBA" id="ARBA00022801"/>
    </source>
</evidence>
<proteinExistence type="inferred from homology"/>
<keyword evidence="3 11" id="KW-0227">DNA damage</keyword>
<dbReference type="OrthoDB" id="9803906at2"/>
<dbReference type="GO" id="GO:0003684">
    <property type="term" value="F:damaged DNA binding"/>
    <property type="evidence" value="ECO:0007669"/>
    <property type="project" value="InterPro"/>
</dbReference>
<dbReference type="AlphaFoldDB" id="A0A4P9UKD6"/>
<keyword evidence="16" id="KW-1185">Reference proteome</keyword>
<dbReference type="InterPro" id="IPR004504">
    <property type="entry name" value="DNA_repair_RadA"/>
</dbReference>
<evidence type="ECO:0000256" key="7">
    <source>
        <dbReference type="ARBA" id="ARBA00022840"/>
    </source>
</evidence>
<dbReference type="InterPro" id="IPR041166">
    <property type="entry name" value="Rubredoxin_2"/>
</dbReference>
<evidence type="ECO:0000256" key="13">
    <source>
        <dbReference type="RuleBase" id="RU003555"/>
    </source>
</evidence>
<dbReference type="InterPro" id="IPR027417">
    <property type="entry name" value="P-loop_NTPase"/>
</dbReference>
<gene>
    <name evidence="11 15" type="primary">radA</name>
    <name evidence="15" type="ORF">EQU24_04880</name>
</gene>
<dbReference type="PROSITE" id="PS50162">
    <property type="entry name" value="RECA_2"/>
    <property type="match status" value="1"/>
</dbReference>
<keyword evidence="5" id="KW-0378">Hydrolase</keyword>
<dbReference type="HAMAP" id="MF_01498">
    <property type="entry name" value="RadA_bact"/>
    <property type="match status" value="1"/>
</dbReference>
<feature type="binding site" evidence="11">
    <location>
        <begin position="99"/>
        <end position="106"/>
    </location>
    <ligand>
        <name>ATP</name>
        <dbReference type="ChEBI" id="CHEBI:30616"/>
    </ligand>
</feature>
<evidence type="ECO:0000256" key="9">
    <source>
        <dbReference type="ARBA" id="ARBA00023125"/>
    </source>
</evidence>
<dbReference type="CDD" id="cd01121">
    <property type="entry name" value="RadA_SMS_N"/>
    <property type="match status" value="1"/>
</dbReference>
<dbReference type="PRINTS" id="PR01874">
    <property type="entry name" value="DNAREPAIRADA"/>
</dbReference>
<protein>
    <recommendedName>
        <fullName evidence="11 12">DNA repair protein RadA</fullName>
    </recommendedName>
</protein>
<dbReference type="FunFam" id="3.40.50.300:FF:000050">
    <property type="entry name" value="DNA repair protein RadA"/>
    <property type="match status" value="1"/>
</dbReference>
<dbReference type="Pfam" id="PF13481">
    <property type="entry name" value="AAA_25"/>
    <property type="match status" value="1"/>
</dbReference>
<evidence type="ECO:0000256" key="11">
    <source>
        <dbReference type="HAMAP-Rule" id="MF_01498"/>
    </source>
</evidence>
<accession>A0A4P9UKD6</accession>
<feature type="short sequence motif" description="RadA KNRFG motif" evidence="11">
    <location>
        <begin position="256"/>
        <end position="260"/>
    </location>
</feature>
<dbReference type="KEGG" id="mbur:EQU24_04880"/>
<comment type="function">
    <text evidence="11">Plays a role in repairing double-strand DNA breaks, probably involving stabilizing or processing branched DNA or blocked replication forks.</text>
</comment>
<dbReference type="SUPFAM" id="SSF54211">
    <property type="entry name" value="Ribosomal protein S5 domain 2-like"/>
    <property type="match status" value="1"/>
</dbReference>
<evidence type="ECO:0000256" key="4">
    <source>
        <dbReference type="ARBA" id="ARBA00022771"/>
    </source>
</evidence>
<keyword evidence="7 11" id="KW-0067">ATP-binding</keyword>
<evidence type="ECO:0000313" key="15">
    <source>
        <dbReference type="EMBL" id="QCW81654.1"/>
    </source>
</evidence>
<dbReference type="GO" id="GO:0016787">
    <property type="term" value="F:hydrolase activity"/>
    <property type="evidence" value="ECO:0007669"/>
    <property type="project" value="UniProtKB-KW"/>
</dbReference>
<evidence type="ECO:0000256" key="3">
    <source>
        <dbReference type="ARBA" id="ARBA00022763"/>
    </source>
</evidence>
<keyword evidence="6 13" id="KW-0862">Zinc</keyword>
<dbReference type="STRING" id="675511.GCA_000341735_02034"/>
<dbReference type="Gene3D" id="3.30.230.10">
    <property type="match status" value="1"/>
</dbReference>
<keyword evidence="9 11" id="KW-0238">DNA-binding</keyword>
<evidence type="ECO:0000256" key="2">
    <source>
        <dbReference type="ARBA" id="ARBA00022741"/>
    </source>
</evidence>
<dbReference type="PANTHER" id="PTHR32472">
    <property type="entry name" value="DNA REPAIR PROTEIN RADA"/>
    <property type="match status" value="1"/>
</dbReference>
<dbReference type="NCBIfam" id="TIGR00416">
    <property type="entry name" value="sms"/>
    <property type="match status" value="1"/>
</dbReference>
<comment type="function">
    <text evidence="13">DNA-dependent ATPase involved in processing of recombination intermediates, plays a role in repairing DNA breaks. Stimulates the branch migration of RecA-mediated strand transfer reactions, allowing the 3' invading strand to extend heteroduplex DNA faster. Binds ssDNA in the presence of ADP but not other nucleotides, has ATPase activity that is stimulated by ssDNA and various branched DNA structures, but inhibited by SSB. Does not have RecA's homology-searching function.</text>
</comment>
<evidence type="ECO:0000256" key="1">
    <source>
        <dbReference type="ARBA" id="ARBA00022723"/>
    </source>
</evidence>
<keyword evidence="4 13" id="KW-0863">Zinc-finger</keyword>
<dbReference type="GO" id="GO:0008270">
    <property type="term" value="F:zinc ion binding"/>
    <property type="evidence" value="ECO:0007669"/>
    <property type="project" value="UniProtKB-KW"/>
</dbReference>
<dbReference type="SUPFAM" id="SSF52540">
    <property type="entry name" value="P-loop containing nucleoside triphosphate hydrolases"/>
    <property type="match status" value="1"/>
</dbReference>
<keyword evidence="1 11" id="KW-0479">Metal-binding</keyword>
<feature type="domain" description="RecA family profile 1" evidence="14">
    <location>
        <begin position="70"/>
        <end position="219"/>
    </location>
</feature>
<comment type="similarity">
    <text evidence="11 13">Belongs to the RecA family. RadA subfamily.</text>
</comment>
<feature type="region of interest" description="Lon-protease-like" evidence="11">
    <location>
        <begin position="355"/>
        <end position="460"/>
    </location>
</feature>
<dbReference type="PANTHER" id="PTHR32472:SF10">
    <property type="entry name" value="DNA REPAIR PROTEIN RADA-LIKE PROTEIN"/>
    <property type="match status" value="1"/>
</dbReference>
<dbReference type="Pfam" id="PF13541">
    <property type="entry name" value="ChlI"/>
    <property type="match status" value="1"/>
</dbReference>
<evidence type="ECO:0000256" key="6">
    <source>
        <dbReference type="ARBA" id="ARBA00022833"/>
    </source>
</evidence>
<dbReference type="Pfam" id="PF18073">
    <property type="entry name" value="Zn_ribbon_LapB"/>
    <property type="match status" value="1"/>
</dbReference>
<dbReference type="RefSeq" id="WP_017840571.1">
    <property type="nucleotide sequence ID" value="NZ_CP035467.1"/>
</dbReference>
<evidence type="ECO:0000259" key="14">
    <source>
        <dbReference type="PROSITE" id="PS50162"/>
    </source>
</evidence>
<organism evidence="15 16">
    <name type="scientific">Methylotuvimicrobium buryatense</name>
    <name type="common">Methylomicrobium buryatense</name>
    <dbReference type="NCBI Taxonomy" id="95641"/>
    <lineage>
        <taxon>Bacteria</taxon>
        <taxon>Pseudomonadati</taxon>
        <taxon>Pseudomonadota</taxon>
        <taxon>Gammaproteobacteria</taxon>
        <taxon>Methylococcales</taxon>
        <taxon>Methylococcaceae</taxon>
        <taxon>Methylotuvimicrobium</taxon>
    </lineage>
</organism>
<evidence type="ECO:0000313" key="16">
    <source>
        <dbReference type="Proteomes" id="UP000305881"/>
    </source>
</evidence>
<evidence type="ECO:0000256" key="8">
    <source>
        <dbReference type="ARBA" id="ARBA00023016"/>
    </source>
</evidence>
<dbReference type="Gene3D" id="3.40.50.300">
    <property type="entry name" value="P-loop containing nucleotide triphosphate hydrolases"/>
    <property type="match status" value="1"/>
</dbReference>
<dbReference type="GO" id="GO:0000725">
    <property type="term" value="P:recombinational repair"/>
    <property type="evidence" value="ECO:0007669"/>
    <property type="project" value="UniProtKB-UniRule"/>
</dbReference>
<sequence length="460" mass="49529">MSKKTKMAFVCEECGADYPRWNGQCTACGAWNSIKEVRLGSGKSERNKRTDGYSGIKSSVQALSDVDLAQAERLSTGISEFDRVLGGGVVRGSVTLIGGAPGAGKSTILLQAIADMARRGIDVLYVSGEESLQQIAERAHRLNVSGERINMLAETSVQSVCDVLDEINPQVLVIDSIQVMYTHDTDSAPGSVSQVRESASYLTQYAKRHNVSVFMVGHVTKDQSLAGPMTLSHIVDTQVVLSSTNDARFRVLRADKNRFGSVGELGFFAMDGTGLKEVKNPSAMFLNRAEKPSSGSVVTVLWEGTRPLLVEIQALVTECQYGNPRRLAVGFDQNRLAMLLAILSRHGGIFTANDEIYANVVGGIKVTETSSDLAIVVGIVSSLKDKIIPHDTFFFGELGLNGEIRPVANGLARINDAAKHGFKRAVIPKSNAPKKAVEGLRIYPVTNLAEALDVLGEIEC</sequence>
<keyword evidence="10 11" id="KW-0234">DNA repair</keyword>
<evidence type="ECO:0000256" key="10">
    <source>
        <dbReference type="ARBA" id="ARBA00023204"/>
    </source>
</evidence>
<dbReference type="InterPro" id="IPR003593">
    <property type="entry name" value="AAA+_ATPase"/>
</dbReference>
<dbReference type="GO" id="GO:0140664">
    <property type="term" value="F:ATP-dependent DNA damage sensor activity"/>
    <property type="evidence" value="ECO:0007669"/>
    <property type="project" value="InterPro"/>
</dbReference>
<dbReference type="Proteomes" id="UP000305881">
    <property type="component" value="Chromosome"/>
</dbReference>
<dbReference type="InterPro" id="IPR020568">
    <property type="entry name" value="Ribosomal_Su5_D2-typ_SF"/>
</dbReference>
<keyword evidence="2 11" id="KW-0547">Nucleotide-binding</keyword>
<dbReference type="SMART" id="SM00382">
    <property type="entry name" value="AAA"/>
    <property type="match status" value="1"/>
</dbReference>
<dbReference type="GO" id="GO:0005524">
    <property type="term" value="F:ATP binding"/>
    <property type="evidence" value="ECO:0007669"/>
    <property type="project" value="UniProtKB-UniRule"/>
</dbReference>
<dbReference type="EMBL" id="CP035467">
    <property type="protein sequence ID" value="QCW81654.1"/>
    <property type="molecule type" value="Genomic_DNA"/>
</dbReference>
<keyword evidence="8 11" id="KW-0346">Stress response</keyword>
<evidence type="ECO:0000256" key="12">
    <source>
        <dbReference type="NCBIfam" id="TIGR00416"/>
    </source>
</evidence>